<dbReference type="SMART" id="SM00717">
    <property type="entry name" value="SANT"/>
    <property type="match status" value="2"/>
</dbReference>
<dbReference type="AlphaFoldDB" id="A0AAN8UZT9"/>
<dbReference type="CDD" id="cd00167">
    <property type="entry name" value="SANT"/>
    <property type="match status" value="2"/>
</dbReference>
<dbReference type="InterPro" id="IPR009057">
    <property type="entry name" value="Homeodomain-like_sf"/>
</dbReference>
<feature type="domain" description="Myb-like" evidence="6">
    <location>
        <begin position="167"/>
        <end position="218"/>
    </location>
</feature>
<accession>A0AAN8UZT9</accession>
<keyword evidence="3" id="KW-0238">DNA-binding</keyword>
<dbReference type="Pfam" id="PF00249">
    <property type="entry name" value="Myb_DNA-binding"/>
    <property type="match status" value="2"/>
</dbReference>
<dbReference type="PROSITE" id="PS51294">
    <property type="entry name" value="HTH_MYB"/>
    <property type="match status" value="2"/>
</dbReference>
<evidence type="ECO:0000256" key="2">
    <source>
        <dbReference type="ARBA" id="ARBA00022737"/>
    </source>
</evidence>
<feature type="compositionally biased region" description="Basic and acidic residues" evidence="5">
    <location>
        <begin position="316"/>
        <end position="327"/>
    </location>
</feature>
<keyword evidence="2" id="KW-0677">Repeat</keyword>
<gene>
    <name evidence="8" type="ORF">RJ641_009171</name>
</gene>
<dbReference type="FunFam" id="1.10.10.60:FF:000381">
    <property type="entry name" value="Transcription factor MYB119"/>
    <property type="match status" value="1"/>
</dbReference>
<dbReference type="InterPro" id="IPR017930">
    <property type="entry name" value="Myb_dom"/>
</dbReference>
<dbReference type="PANTHER" id="PTHR45614:SF285">
    <property type="entry name" value="TRANSCRIPTION FACTOR MYB98"/>
    <property type="match status" value="1"/>
</dbReference>
<protein>
    <submittedName>
        <fullName evidence="8">SANT/Myb domain</fullName>
    </submittedName>
</protein>
<dbReference type="FunFam" id="1.10.10.60:FF:000010">
    <property type="entry name" value="Transcriptional activator Myb isoform A"/>
    <property type="match status" value="1"/>
</dbReference>
<keyword evidence="9" id="KW-1185">Reference proteome</keyword>
<feature type="domain" description="Myb-like" evidence="6">
    <location>
        <begin position="219"/>
        <end position="269"/>
    </location>
</feature>
<dbReference type="InterPro" id="IPR050560">
    <property type="entry name" value="MYB_TF"/>
</dbReference>
<sequence length="460" mass="52102">MGLPSSTSVPPSYMQDLHHLDHHCHFNNNSASSSSSNPTFGIQQPTYYDSYNALAYGSSSNDADFYETKPFALVNGGVGSSLIDNFYDGGFLNYVPPQRNAFDITDSESNLLPMNYQELKPLNPGISIQDEYLCMAANNGIFKNVELNTKNPIGPRRRDLKSRNNKKSTVVKGQWTVEEDRLLIQLVQQYGVRKWSVIAQTLHGRIGKQCRERWHNHLRPNIKKDIWTEEEDKVLIQAHMEIGNKWAEIAKRLPGRTENSIKNHWNATKRRNFSKRRCRTSKYAKSGTLLQNYIKSLEQDSDINNNNIINIEEKAVAEENGSDDRPNKAASSSDDALKNNASECPKMESSNVTLDKKDQKKPPPPTDASPIPIMVKAIGKVEGAEYADRLVPTYDFNEVPDFSFDEKLFEDNCESIDSLLNEVPCDPQMEVPMDHHHHHVPCEVGKELDLVEMLSQANNH</sequence>
<evidence type="ECO:0000256" key="5">
    <source>
        <dbReference type="SAM" id="MobiDB-lite"/>
    </source>
</evidence>
<comment type="caution">
    <text evidence="8">The sequence shown here is derived from an EMBL/GenBank/DDBJ whole genome shotgun (WGS) entry which is preliminary data.</text>
</comment>
<comment type="subcellular location">
    <subcellularLocation>
        <location evidence="1">Nucleus</location>
    </subcellularLocation>
</comment>
<dbReference type="GO" id="GO:0005634">
    <property type="term" value="C:nucleus"/>
    <property type="evidence" value="ECO:0007669"/>
    <property type="project" value="UniProtKB-SubCell"/>
</dbReference>
<evidence type="ECO:0000256" key="4">
    <source>
        <dbReference type="ARBA" id="ARBA00023242"/>
    </source>
</evidence>
<proteinExistence type="predicted"/>
<evidence type="ECO:0000313" key="9">
    <source>
        <dbReference type="Proteomes" id="UP001370490"/>
    </source>
</evidence>
<dbReference type="InterPro" id="IPR001005">
    <property type="entry name" value="SANT/Myb"/>
</dbReference>
<dbReference type="SUPFAM" id="SSF46689">
    <property type="entry name" value="Homeodomain-like"/>
    <property type="match status" value="1"/>
</dbReference>
<feature type="domain" description="HTH myb-type" evidence="7">
    <location>
        <begin position="167"/>
        <end position="222"/>
    </location>
</feature>
<name>A0AAN8UZT9_9MAGN</name>
<keyword evidence="4" id="KW-0539">Nucleus</keyword>
<feature type="compositionally biased region" description="Polar residues" evidence="5">
    <location>
        <begin position="329"/>
        <end position="353"/>
    </location>
</feature>
<dbReference type="Gene3D" id="1.10.10.60">
    <property type="entry name" value="Homeodomain-like"/>
    <property type="match status" value="2"/>
</dbReference>
<dbReference type="Proteomes" id="UP001370490">
    <property type="component" value="Unassembled WGS sequence"/>
</dbReference>
<reference evidence="8 9" key="1">
    <citation type="submission" date="2023-12" db="EMBL/GenBank/DDBJ databases">
        <title>A high-quality genome assembly for Dillenia turbinata (Dilleniales).</title>
        <authorList>
            <person name="Chanderbali A."/>
        </authorList>
    </citation>
    <scope>NUCLEOTIDE SEQUENCE [LARGE SCALE GENOMIC DNA]</scope>
    <source>
        <strain evidence="8">LSX21</strain>
        <tissue evidence="8">Leaf</tissue>
    </source>
</reference>
<feature type="domain" description="HTH myb-type" evidence="7">
    <location>
        <begin position="223"/>
        <end position="273"/>
    </location>
</feature>
<dbReference type="GO" id="GO:0000978">
    <property type="term" value="F:RNA polymerase II cis-regulatory region sequence-specific DNA binding"/>
    <property type="evidence" value="ECO:0007669"/>
    <property type="project" value="TreeGrafter"/>
</dbReference>
<evidence type="ECO:0000256" key="3">
    <source>
        <dbReference type="ARBA" id="ARBA00023125"/>
    </source>
</evidence>
<dbReference type="PROSITE" id="PS50090">
    <property type="entry name" value="MYB_LIKE"/>
    <property type="match status" value="2"/>
</dbReference>
<evidence type="ECO:0000259" key="6">
    <source>
        <dbReference type="PROSITE" id="PS50090"/>
    </source>
</evidence>
<evidence type="ECO:0000259" key="7">
    <source>
        <dbReference type="PROSITE" id="PS51294"/>
    </source>
</evidence>
<dbReference type="GO" id="GO:0000981">
    <property type="term" value="F:DNA-binding transcription factor activity, RNA polymerase II-specific"/>
    <property type="evidence" value="ECO:0007669"/>
    <property type="project" value="TreeGrafter"/>
</dbReference>
<feature type="region of interest" description="Disordered" evidence="5">
    <location>
        <begin position="316"/>
        <end position="371"/>
    </location>
</feature>
<organism evidence="8 9">
    <name type="scientific">Dillenia turbinata</name>
    <dbReference type="NCBI Taxonomy" id="194707"/>
    <lineage>
        <taxon>Eukaryota</taxon>
        <taxon>Viridiplantae</taxon>
        <taxon>Streptophyta</taxon>
        <taxon>Embryophyta</taxon>
        <taxon>Tracheophyta</taxon>
        <taxon>Spermatophyta</taxon>
        <taxon>Magnoliopsida</taxon>
        <taxon>eudicotyledons</taxon>
        <taxon>Gunneridae</taxon>
        <taxon>Pentapetalae</taxon>
        <taxon>Dilleniales</taxon>
        <taxon>Dilleniaceae</taxon>
        <taxon>Dillenia</taxon>
    </lineage>
</organism>
<evidence type="ECO:0000256" key="1">
    <source>
        <dbReference type="ARBA" id="ARBA00004123"/>
    </source>
</evidence>
<dbReference type="PANTHER" id="PTHR45614">
    <property type="entry name" value="MYB PROTEIN-RELATED"/>
    <property type="match status" value="1"/>
</dbReference>
<evidence type="ECO:0000313" key="8">
    <source>
        <dbReference type="EMBL" id="KAK6924845.1"/>
    </source>
</evidence>
<dbReference type="EMBL" id="JBAMMX010000016">
    <property type="protein sequence ID" value="KAK6924845.1"/>
    <property type="molecule type" value="Genomic_DNA"/>
</dbReference>